<name>A0A9D2LGS9_9FIRM</name>
<organism evidence="1 2">
    <name type="scientific">Candidatus Oscillibacter excrementigallinarum</name>
    <dbReference type="NCBI Taxonomy" id="2838716"/>
    <lineage>
        <taxon>Bacteria</taxon>
        <taxon>Bacillati</taxon>
        <taxon>Bacillota</taxon>
        <taxon>Clostridia</taxon>
        <taxon>Eubacteriales</taxon>
        <taxon>Oscillospiraceae</taxon>
        <taxon>Oscillibacter</taxon>
    </lineage>
</organism>
<dbReference type="Proteomes" id="UP000823824">
    <property type="component" value="Unassembled WGS sequence"/>
</dbReference>
<reference evidence="1" key="1">
    <citation type="journal article" date="2021" name="PeerJ">
        <title>Extensive microbial diversity within the chicken gut microbiome revealed by metagenomics and culture.</title>
        <authorList>
            <person name="Gilroy R."/>
            <person name="Ravi A."/>
            <person name="Getino M."/>
            <person name="Pursley I."/>
            <person name="Horton D.L."/>
            <person name="Alikhan N.F."/>
            <person name="Baker D."/>
            <person name="Gharbi K."/>
            <person name="Hall N."/>
            <person name="Watson M."/>
            <person name="Adriaenssens E.M."/>
            <person name="Foster-Nyarko E."/>
            <person name="Jarju S."/>
            <person name="Secka A."/>
            <person name="Antonio M."/>
            <person name="Oren A."/>
            <person name="Chaudhuri R.R."/>
            <person name="La Ragione R."/>
            <person name="Hildebrand F."/>
            <person name="Pallen M.J."/>
        </authorList>
    </citation>
    <scope>NUCLEOTIDE SEQUENCE</scope>
    <source>
        <strain evidence="1">ChiBcec18-1249</strain>
    </source>
</reference>
<accession>A0A9D2LGS9</accession>
<dbReference type="AlphaFoldDB" id="A0A9D2LGS9"/>
<evidence type="ECO:0008006" key="3">
    <source>
        <dbReference type="Google" id="ProtNLM"/>
    </source>
</evidence>
<sequence length="372" mass="41893">MSKGYARFLTALFCLFLGGLMVWQFLLPDRERSDVENRTLQQRPALTLSGVLDGSYMEDVESYVQDQFPLRDQWTGLKARMEQLIGKRLFNNIYLCDGETLISKVDAPTDGLEETNLSFVVRLADGTDIPVYLGLIPSAAEVWRDKLPEGAESWDQNAYLAQAADTGLPQIDFSSALTAHAGEPIFYRTDHHWTSLGAFYGANALLEALGRDPLKAEDFTPETASTDFNGTLYSQSGIHWLMPDTMEFWVEEDGLTVTSWRTGAPEPGMLYDRSYLTQKDKYSSFLGGNQPLCVIRNENARDGGKLLLIRDSYSDSLAPFLAQSFEEVHLLDLRYYRMSPAQYAAENDIDEICVVYSVPNFITDRNLVFLAQ</sequence>
<dbReference type="Pfam" id="PF14286">
    <property type="entry name" value="DHHW"/>
    <property type="match status" value="1"/>
</dbReference>
<gene>
    <name evidence="1" type="ORF">H9787_00565</name>
</gene>
<reference evidence="1" key="2">
    <citation type="submission" date="2021-04" db="EMBL/GenBank/DDBJ databases">
        <authorList>
            <person name="Gilroy R."/>
        </authorList>
    </citation>
    <scope>NUCLEOTIDE SEQUENCE</scope>
    <source>
        <strain evidence="1">ChiBcec18-1249</strain>
    </source>
</reference>
<dbReference type="EMBL" id="DWZJ01000005">
    <property type="protein sequence ID" value="HJB12183.1"/>
    <property type="molecule type" value="Genomic_DNA"/>
</dbReference>
<comment type="caution">
    <text evidence="1">The sequence shown here is derived from an EMBL/GenBank/DDBJ whole genome shotgun (WGS) entry which is preliminary data.</text>
</comment>
<evidence type="ECO:0000313" key="1">
    <source>
        <dbReference type="EMBL" id="HJB12183.1"/>
    </source>
</evidence>
<dbReference type="InterPro" id="IPR025945">
    <property type="entry name" value="DHHW"/>
</dbReference>
<proteinExistence type="predicted"/>
<protein>
    <recommendedName>
        <fullName evidence="3">AlgX/AlgJ SGNH hydrolase-like domain-containing protein</fullName>
    </recommendedName>
</protein>
<evidence type="ECO:0000313" key="2">
    <source>
        <dbReference type="Proteomes" id="UP000823824"/>
    </source>
</evidence>